<accession>A0A660SLW9</accession>
<feature type="transmembrane region" description="Helical" evidence="1">
    <location>
        <begin position="6"/>
        <end position="22"/>
    </location>
</feature>
<evidence type="ECO:0000256" key="1">
    <source>
        <dbReference type="SAM" id="Phobius"/>
    </source>
</evidence>
<evidence type="ECO:0000313" key="2">
    <source>
        <dbReference type="EMBL" id="RKX71713.1"/>
    </source>
</evidence>
<dbReference type="Proteomes" id="UP000268469">
    <property type="component" value="Unassembled WGS sequence"/>
</dbReference>
<name>A0A660SLW9_UNCW3</name>
<dbReference type="AlphaFoldDB" id="A0A660SLW9"/>
<dbReference type="PROSITE" id="PS51257">
    <property type="entry name" value="PROKAR_LIPOPROTEIN"/>
    <property type="match status" value="1"/>
</dbReference>
<dbReference type="EMBL" id="QNBE01000003">
    <property type="protein sequence ID" value="RKX71713.1"/>
    <property type="molecule type" value="Genomic_DNA"/>
</dbReference>
<keyword evidence="1" id="KW-0812">Transmembrane</keyword>
<evidence type="ECO:0008006" key="4">
    <source>
        <dbReference type="Google" id="ProtNLM"/>
    </source>
</evidence>
<sequence>MRLRLYYGLAAILLFVIGCGLFKGEKKYLPLAVGNEWDYTMTTHNATYQNDTLVSDTTFTHHYTSKITGTDKTTGGVEVYVMISTFESTTDTTYLEERDDDIYSYSSLSDTNPILVLDHPLDDGKTWSSGGFTYEVIGSEDVSVKAGDFSCKKIKVTYSGVESYFWYAEGVGEVKYSYADTSEVAPGTKLITEVEEVLDDYTVK</sequence>
<gene>
    <name evidence="2" type="ORF">DRP53_00575</name>
</gene>
<keyword evidence="1" id="KW-0472">Membrane</keyword>
<comment type="caution">
    <text evidence="2">The sequence shown here is derived from an EMBL/GenBank/DDBJ whole genome shotgun (WGS) entry which is preliminary data.</text>
</comment>
<proteinExistence type="predicted"/>
<protein>
    <recommendedName>
        <fullName evidence="4">DUF3108 domain-containing protein</fullName>
    </recommendedName>
</protein>
<reference evidence="2 3" key="1">
    <citation type="submission" date="2018-06" db="EMBL/GenBank/DDBJ databases">
        <title>Extensive metabolic versatility and redundancy in microbially diverse, dynamic hydrothermal sediments.</title>
        <authorList>
            <person name="Dombrowski N."/>
            <person name="Teske A."/>
            <person name="Baker B.J."/>
        </authorList>
    </citation>
    <scope>NUCLEOTIDE SEQUENCE [LARGE SCALE GENOMIC DNA]</scope>
    <source>
        <strain evidence="2">B36_G15</strain>
    </source>
</reference>
<evidence type="ECO:0000313" key="3">
    <source>
        <dbReference type="Proteomes" id="UP000268469"/>
    </source>
</evidence>
<organism evidence="2 3">
    <name type="scientific">candidate division WOR-3 bacterium</name>
    <dbReference type="NCBI Taxonomy" id="2052148"/>
    <lineage>
        <taxon>Bacteria</taxon>
        <taxon>Bacteria division WOR-3</taxon>
    </lineage>
</organism>
<dbReference type="Gene3D" id="2.40.360.20">
    <property type="match status" value="1"/>
</dbReference>
<keyword evidence="1" id="KW-1133">Transmembrane helix</keyword>